<proteinExistence type="predicted"/>
<dbReference type="EMBL" id="JBJJXI010000122">
    <property type="protein sequence ID" value="KAL3389919.1"/>
    <property type="molecule type" value="Genomic_DNA"/>
</dbReference>
<evidence type="ECO:0000313" key="1">
    <source>
        <dbReference type="EMBL" id="KAL3389919.1"/>
    </source>
</evidence>
<reference evidence="1 2" key="1">
    <citation type="journal article" date="2024" name="bioRxiv">
        <title>A reference genome for Trichogramma kaykai: A tiny desert-dwelling parasitoid wasp with competing sex-ratio distorters.</title>
        <authorList>
            <person name="Culotta J."/>
            <person name="Lindsey A.R."/>
        </authorList>
    </citation>
    <scope>NUCLEOTIDE SEQUENCE [LARGE SCALE GENOMIC DNA]</scope>
    <source>
        <strain evidence="1 2">KSX58</strain>
    </source>
</reference>
<comment type="caution">
    <text evidence="1">The sequence shown here is derived from an EMBL/GenBank/DDBJ whole genome shotgun (WGS) entry which is preliminary data.</text>
</comment>
<name>A0ABD2WB98_9HYME</name>
<evidence type="ECO:0000313" key="2">
    <source>
        <dbReference type="Proteomes" id="UP001627154"/>
    </source>
</evidence>
<accession>A0ABD2WB98</accession>
<sequence length="217" mass="24973">MNKGLVLENFRRVTKGEMHCANKNANIKIDNEGRLVAKTPDNRIIKLSRVISASEVADSLFSLRKFTELWYGVYLDKYKLEIFDKDTGECHLRGKYAQPNWIIDLDLFTSDKNEEQTCYVVTTNLLSFEAPASQAQSDITNLHGDYRIDLGRENTKAEPLESQSIIQAEAETKINRKIIDCNQTLTKAELNKLYRQNKVNTEYREEKPSQVCCDIKD</sequence>
<organism evidence="1 2">
    <name type="scientific">Trichogramma kaykai</name>
    <dbReference type="NCBI Taxonomy" id="54128"/>
    <lineage>
        <taxon>Eukaryota</taxon>
        <taxon>Metazoa</taxon>
        <taxon>Ecdysozoa</taxon>
        <taxon>Arthropoda</taxon>
        <taxon>Hexapoda</taxon>
        <taxon>Insecta</taxon>
        <taxon>Pterygota</taxon>
        <taxon>Neoptera</taxon>
        <taxon>Endopterygota</taxon>
        <taxon>Hymenoptera</taxon>
        <taxon>Apocrita</taxon>
        <taxon>Proctotrupomorpha</taxon>
        <taxon>Chalcidoidea</taxon>
        <taxon>Trichogrammatidae</taxon>
        <taxon>Trichogramma</taxon>
    </lineage>
</organism>
<protein>
    <submittedName>
        <fullName evidence="1">Uncharacterized protein</fullName>
    </submittedName>
</protein>
<dbReference type="Proteomes" id="UP001627154">
    <property type="component" value="Unassembled WGS sequence"/>
</dbReference>
<gene>
    <name evidence="1" type="ORF">TKK_015274</name>
</gene>
<dbReference type="AlphaFoldDB" id="A0ABD2WB98"/>
<keyword evidence="2" id="KW-1185">Reference proteome</keyword>